<dbReference type="AlphaFoldDB" id="A0A0A6UFA5"/>
<dbReference type="Proteomes" id="UP000054537">
    <property type="component" value="Unassembled WGS sequence"/>
</dbReference>
<dbReference type="EMBL" id="JRTT01000134">
    <property type="protein sequence ID" value="KHD72989.1"/>
    <property type="molecule type" value="Genomic_DNA"/>
</dbReference>
<reference evidence="1 2" key="1">
    <citation type="submission" date="2014-10" db="EMBL/GenBank/DDBJ databases">
        <title>Draft genome sequence of Actinoplanes utahensis NRRL 12052.</title>
        <authorList>
            <person name="Velasco-Bucheli B."/>
            <person name="del Cerro C."/>
            <person name="Hormigo D."/>
            <person name="Garcia J.L."/>
            <person name="Acebal C."/>
            <person name="Arroyo M."/>
            <person name="de la Mata I."/>
        </authorList>
    </citation>
    <scope>NUCLEOTIDE SEQUENCE [LARGE SCALE GENOMIC DNA]</scope>
    <source>
        <strain evidence="1 2">NRRL 12052</strain>
    </source>
</reference>
<comment type="caution">
    <text evidence="1">The sequence shown here is derived from an EMBL/GenBank/DDBJ whole genome shotgun (WGS) entry which is preliminary data.</text>
</comment>
<gene>
    <name evidence="1" type="ORF">MB27_37025</name>
</gene>
<evidence type="ECO:0000313" key="2">
    <source>
        <dbReference type="Proteomes" id="UP000054537"/>
    </source>
</evidence>
<keyword evidence="2" id="KW-1185">Reference proteome</keyword>
<evidence type="ECO:0000313" key="1">
    <source>
        <dbReference type="EMBL" id="KHD72989.1"/>
    </source>
</evidence>
<dbReference type="eggNOG" id="ENOG5031FJK">
    <property type="taxonomic scope" value="Bacteria"/>
</dbReference>
<protein>
    <submittedName>
        <fullName evidence="1">Uncharacterized protein</fullName>
    </submittedName>
</protein>
<organism evidence="1 2">
    <name type="scientific">Actinoplanes utahensis</name>
    <dbReference type="NCBI Taxonomy" id="1869"/>
    <lineage>
        <taxon>Bacteria</taxon>
        <taxon>Bacillati</taxon>
        <taxon>Actinomycetota</taxon>
        <taxon>Actinomycetes</taxon>
        <taxon>Micromonosporales</taxon>
        <taxon>Micromonosporaceae</taxon>
        <taxon>Actinoplanes</taxon>
    </lineage>
</organism>
<dbReference type="OrthoDB" id="3295935at2"/>
<accession>A0A0A6UFA5</accession>
<proteinExistence type="predicted"/>
<sequence>MKPDTRNALRAAGLVLLDDYDGPGAVIPALVTAQAPSYPVEERWAWAATYFTDPLLHGKANSDWYRISLETGLFSETDPRFLMAYLPGEDGPSEWLCVELQEDWDIMGTGAAALLGSAWCRPEFRFLSLDGSVLVSSTTGEDALDTFAAREPDRSSYLPRYAAWLATLEDLHPGDVAAIRRWLQRIRWS</sequence>
<name>A0A0A6UFA5_ACTUT</name>